<dbReference type="OrthoDB" id="9779078at2"/>
<dbReference type="STRING" id="645517.A6F65_02356"/>
<organism evidence="6 7">
    <name type="scientific">Paraurantiacibacter namhicola</name>
    <dbReference type="NCBI Taxonomy" id="645517"/>
    <lineage>
        <taxon>Bacteria</taxon>
        <taxon>Pseudomonadati</taxon>
        <taxon>Pseudomonadota</taxon>
        <taxon>Alphaproteobacteria</taxon>
        <taxon>Sphingomonadales</taxon>
        <taxon>Erythrobacteraceae</taxon>
        <taxon>Paraurantiacibacter</taxon>
    </lineage>
</organism>
<feature type="transmembrane region" description="Helical" evidence="5">
    <location>
        <begin position="113"/>
        <end position="130"/>
    </location>
</feature>
<evidence type="ECO:0000313" key="7">
    <source>
        <dbReference type="Proteomes" id="UP000092698"/>
    </source>
</evidence>
<gene>
    <name evidence="6" type="ORF">A6F65_02356</name>
</gene>
<dbReference type="Proteomes" id="UP000092698">
    <property type="component" value="Chromosome"/>
</dbReference>
<comment type="similarity">
    <text evidence="5">Belongs to the 4-toluene sulfonate uptake permease (TSUP) (TC 2.A.102) family.</text>
</comment>
<feature type="transmembrane region" description="Helical" evidence="5">
    <location>
        <begin position="83"/>
        <end position="107"/>
    </location>
</feature>
<feature type="transmembrane region" description="Helical" evidence="5">
    <location>
        <begin position="12"/>
        <end position="38"/>
    </location>
</feature>
<feature type="transmembrane region" description="Helical" evidence="5">
    <location>
        <begin position="269"/>
        <end position="287"/>
    </location>
</feature>
<evidence type="ECO:0000256" key="5">
    <source>
        <dbReference type="RuleBase" id="RU363041"/>
    </source>
</evidence>
<keyword evidence="3 5" id="KW-1133">Transmembrane helix</keyword>
<evidence type="ECO:0000256" key="1">
    <source>
        <dbReference type="ARBA" id="ARBA00004141"/>
    </source>
</evidence>
<evidence type="ECO:0000256" key="2">
    <source>
        <dbReference type="ARBA" id="ARBA00022692"/>
    </source>
</evidence>
<keyword evidence="4 5" id="KW-0472">Membrane</keyword>
<keyword evidence="5" id="KW-1003">Cell membrane</keyword>
<dbReference type="InterPro" id="IPR002781">
    <property type="entry name" value="TM_pro_TauE-like"/>
</dbReference>
<reference evidence="6 7" key="1">
    <citation type="submission" date="2016-07" db="EMBL/GenBank/DDBJ databases">
        <title>Complete genome sequence of Altererythrobacter namhicola JCM 16345T, containing esterase-encoding genes.</title>
        <authorList>
            <person name="Cheng H."/>
            <person name="Wu Y.-H."/>
            <person name="Jian S.-L."/>
            <person name="Huo Y.-Y."/>
            <person name="Wang C.-S."/>
            <person name="Xu X.-W."/>
        </authorList>
    </citation>
    <scope>NUCLEOTIDE SEQUENCE [LARGE SCALE GENOMIC DNA]</scope>
    <source>
        <strain evidence="6 7">JCM 16345</strain>
    </source>
</reference>
<comment type="subcellular location">
    <subcellularLocation>
        <location evidence="5">Cell membrane</location>
        <topology evidence="5">Multi-pass membrane protein</topology>
    </subcellularLocation>
    <subcellularLocation>
        <location evidence="1">Membrane</location>
        <topology evidence="1">Multi-pass membrane protein</topology>
    </subcellularLocation>
</comment>
<feature type="transmembrane region" description="Helical" evidence="5">
    <location>
        <begin position="44"/>
        <end position="71"/>
    </location>
</feature>
<evidence type="ECO:0000256" key="4">
    <source>
        <dbReference type="ARBA" id="ARBA00023136"/>
    </source>
</evidence>
<feature type="transmembrane region" description="Helical" evidence="5">
    <location>
        <begin position="203"/>
        <end position="226"/>
    </location>
</feature>
<feature type="transmembrane region" description="Helical" evidence="5">
    <location>
        <begin position="169"/>
        <end position="197"/>
    </location>
</feature>
<dbReference type="PANTHER" id="PTHR43701:SF12">
    <property type="entry name" value="MEMBRANE TRANSPORTER PROTEIN YTNM-RELATED"/>
    <property type="match status" value="1"/>
</dbReference>
<name>A0A1C7DAX0_9SPHN</name>
<sequence length="302" mass="31328">MDVYLPIANLAVNGLYIVLLGAFTGILSGIFGVGGGFLTTPLLIFYGVPPTVAAASAATQVTGASVSGVFAHKERGGVDFQMGTVLVVGGIFGAILGAGLFSALQAIGQIDTVINVLYVALLGTIGGLMARESLQAMGKVKGSSRAARRRHHPAVANLPFKWRFYRSGLYISPLAPLLLGVIVGILTMLMGVGGGFILIPAMLYILGMSANVVVGTSLFNILFVTIATTMTHAMTTKAVDIVLAVLLLFGSVTGAQIGTKIALVAKPEILRLLLAVLVLSIAIILFFRLTVVPSEIYSVVGL</sequence>
<dbReference type="EMBL" id="CP016545">
    <property type="protein sequence ID" value="ANU08639.1"/>
    <property type="molecule type" value="Genomic_DNA"/>
</dbReference>
<keyword evidence="7" id="KW-1185">Reference proteome</keyword>
<dbReference type="PANTHER" id="PTHR43701">
    <property type="entry name" value="MEMBRANE TRANSPORTER PROTEIN MJ0441-RELATED"/>
    <property type="match status" value="1"/>
</dbReference>
<proteinExistence type="inferred from homology"/>
<evidence type="ECO:0000313" key="6">
    <source>
        <dbReference type="EMBL" id="ANU08639.1"/>
    </source>
</evidence>
<dbReference type="RefSeq" id="WP_067789012.1">
    <property type="nucleotide sequence ID" value="NZ_CP016545.1"/>
</dbReference>
<feature type="transmembrane region" description="Helical" evidence="5">
    <location>
        <begin position="238"/>
        <end position="257"/>
    </location>
</feature>
<accession>A0A1C7DAX0</accession>
<protein>
    <recommendedName>
        <fullName evidence="5">Probable membrane transporter protein</fullName>
    </recommendedName>
</protein>
<dbReference type="PATRIC" id="fig|645517.4.peg.2342"/>
<keyword evidence="2 5" id="KW-0812">Transmembrane</keyword>
<evidence type="ECO:0000256" key="3">
    <source>
        <dbReference type="ARBA" id="ARBA00022989"/>
    </source>
</evidence>
<dbReference type="KEGG" id="anh:A6F65_02356"/>
<dbReference type="GO" id="GO:0005886">
    <property type="term" value="C:plasma membrane"/>
    <property type="evidence" value="ECO:0007669"/>
    <property type="project" value="UniProtKB-SubCell"/>
</dbReference>
<dbReference type="InterPro" id="IPR051598">
    <property type="entry name" value="TSUP/Inactive_protease-like"/>
</dbReference>
<dbReference type="AlphaFoldDB" id="A0A1C7DAX0"/>
<dbReference type="Pfam" id="PF01925">
    <property type="entry name" value="TauE"/>
    <property type="match status" value="1"/>
</dbReference>